<dbReference type="EMBL" id="BPLR01011469">
    <property type="protein sequence ID" value="GIY46698.1"/>
    <property type="molecule type" value="Genomic_DNA"/>
</dbReference>
<reference evidence="1 2" key="1">
    <citation type="submission" date="2021-06" db="EMBL/GenBank/DDBJ databases">
        <title>Caerostris extrusa draft genome.</title>
        <authorList>
            <person name="Kono N."/>
            <person name="Arakawa K."/>
        </authorList>
    </citation>
    <scope>NUCLEOTIDE SEQUENCE [LARGE SCALE GENOMIC DNA]</scope>
</reference>
<sequence>MRHSTIPCQQIFHLRAEIQAPRKQGEIKGLPQRDINDWGAQTGGGRPILLISGRVIERDDEKAAPSLLMIGVNLTLSSSATGLNVPPRNISSWDQSGVFV</sequence>
<evidence type="ECO:0000313" key="2">
    <source>
        <dbReference type="Proteomes" id="UP001054945"/>
    </source>
</evidence>
<organism evidence="1 2">
    <name type="scientific">Caerostris extrusa</name>
    <name type="common">Bark spider</name>
    <name type="synonym">Caerostris bankana</name>
    <dbReference type="NCBI Taxonomy" id="172846"/>
    <lineage>
        <taxon>Eukaryota</taxon>
        <taxon>Metazoa</taxon>
        <taxon>Ecdysozoa</taxon>
        <taxon>Arthropoda</taxon>
        <taxon>Chelicerata</taxon>
        <taxon>Arachnida</taxon>
        <taxon>Araneae</taxon>
        <taxon>Araneomorphae</taxon>
        <taxon>Entelegynae</taxon>
        <taxon>Araneoidea</taxon>
        <taxon>Araneidae</taxon>
        <taxon>Caerostris</taxon>
    </lineage>
</organism>
<proteinExistence type="predicted"/>
<comment type="caution">
    <text evidence="1">The sequence shown here is derived from an EMBL/GenBank/DDBJ whole genome shotgun (WGS) entry which is preliminary data.</text>
</comment>
<gene>
    <name evidence="1" type="ORF">CEXT_267861</name>
</gene>
<name>A0AAV4TRJ9_CAEEX</name>
<accession>A0AAV4TRJ9</accession>
<evidence type="ECO:0000313" key="1">
    <source>
        <dbReference type="EMBL" id="GIY46698.1"/>
    </source>
</evidence>
<keyword evidence="2" id="KW-1185">Reference proteome</keyword>
<dbReference type="AlphaFoldDB" id="A0AAV4TRJ9"/>
<protein>
    <submittedName>
        <fullName evidence="1">Uncharacterized protein</fullName>
    </submittedName>
</protein>
<dbReference type="Proteomes" id="UP001054945">
    <property type="component" value="Unassembled WGS sequence"/>
</dbReference>